<dbReference type="PANTHER" id="PTHR43031:SF18">
    <property type="entry name" value="RHODANESE-RELATED SULFURTRANSFERASES"/>
    <property type="match status" value="1"/>
</dbReference>
<proteinExistence type="predicted"/>
<reference evidence="2 3" key="1">
    <citation type="submission" date="2015-04" db="EMBL/GenBank/DDBJ databases">
        <title>Microcin producing Clostridium sp. JC272T.</title>
        <authorList>
            <person name="Jyothsna T."/>
            <person name="Sasikala C."/>
            <person name="Ramana C."/>
        </authorList>
    </citation>
    <scope>NUCLEOTIDE SEQUENCE [LARGE SCALE GENOMIC DNA]</scope>
    <source>
        <strain evidence="2 3">JC272</strain>
    </source>
</reference>
<protein>
    <recommendedName>
        <fullName evidence="1">Rhodanese domain-containing protein</fullName>
    </recommendedName>
</protein>
<evidence type="ECO:0000259" key="1">
    <source>
        <dbReference type="PROSITE" id="PS50206"/>
    </source>
</evidence>
<evidence type="ECO:0000313" key="2">
    <source>
        <dbReference type="EMBL" id="KKY02885.1"/>
    </source>
</evidence>
<dbReference type="PATRIC" id="fig|1629550.3.peg.107"/>
<keyword evidence="3" id="KW-1185">Reference proteome</keyword>
<dbReference type="Proteomes" id="UP000034407">
    <property type="component" value="Unassembled WGS sequence"/>
</dbReference>
<dbReference type="SMART" id="SM00450">
    <property type="entry name" value="RHOD"/>
    <property type="match status" value="1"/>
</dbReference>
<dbReference type="PROSITE" id="PS50206">
    <property type="entry name" value="RHODANESE_3"/>
    <property type="match status" value="1"/>
</dbReference>
<accession>A0A0M3DJX2</accession>
<organism evidence="2 3">
    <name type="scientific">Paraclostridium benzoelyticum</name>
    <dbReference type="NCBI Taxonomy" id="1629550"/>
    <lineage>
        <taxon>Bacteria</taxon>
        <taxon>Bacillati</taxon>
        <taxon>Bacillota</taxon>
        <taxon>Clostridia</taxon>
        <taxon>Peptostreptococcales</taxon>
        <taxon>Peptostreptococcaceae</taxon>
        <taxon>Paraclostridium</taxon>
    </lineage>
</organism>
<comment type="caution">
    <text evidence="2">The sequence shown here is derived from an EMBL/GenBank/DDBJ whole genome shotgun (WGS) entry which is preliminary data.</text>
</comment>
<dbReference type="CDD" id="cd00158">
    <property type="entry name" value="RHOD"/>
    <property type="match status" value="1"/>
</dbReference>
<dbReference type="EMBL" id="LBBT01000016">
    <property type="protein sequence ID" value="KKY02885.1"/>
    <property type="molecule type" value="Genomic_DNA"/>
</dbReference>
<dbReference type="AlphaFoldDB" id="A0A0M3DJX2"/>
<evidence type="ECO:0000313" key="3">
    <source>
        <dbReference type="Proteomes" id="UP000034407"/>
    </source>
</evidence>
<dbReference type="InterPro" id="IPR001763">
    <property type="entry name" value="Rhodanese-like_dom"/>
</dbReference>
<dbReference type="Pfam" id="PF00581">
    <property type="entry name" value="Rhodanese"/>
    <property type="match status" value="1"/>
</dbReference>
<feature type="domain" description="Rhodanese" evidence="1">
    <location>
        <begin position="27"/>
        <end position="113"/>
    </location>
</feature>
<dbReference type="RefSeq" id="WP_046821581.1">
    <property type="nucleotide sequence ID" value="NZ_LBBT01000016.1"/>
</dbReference>
<dbReference type="SUPFAM" id="SSF52821">
    <property type="entry name" value="Rhodanese/Cell cycle control phosphatase"/>
    <property type="match status" value="1"/>
</dbReference>
<dbReference type="Gene3D" id="3.40.250.10">
    <property type="entry name" value="Rhodanese-like domain"/>
    <property type="match status" value="1"/>
</dbReference>
<gene>
    <name evidence="2" type="ORF">VN21_00750</name>
</gene>
<dbReference type="OrthoDB" id="9800872at2"/>
<dbReference type="InterPro" id="IPR036873">
    <property type="entry name" value="Rhodanese-like_dom_sf"/>
</dbReference>
<sequence length="114" mass="12900">MGFLSNLFKNNKYKTINGNELIDLLTNNKNCIIIDVRTAQEFKSGHIEKAKNISVSDLRSKINSIIKYKHNDVVLYCASGARSKSAANFLYKEGFENIYNLKGGMSSYLNAKRK</sequence>
<dbReference type="PANTHER" id="PTHR43031">
    <property type="entry name" value="FAD-DEPENDENT OXIDOREDUCTASE"/>
    <property type="match status" value="1"/>
</dbReference>
<dbReference type="InterPro" id="IPR050229">
    <property type="entry name" value="GlpE_sulfurtransferase"/>
</dbReference>
<name>A0A0M3DJX2_9FIRM</name>